<name>A0A8S5SJR2_9CAUD</name>
<proteinExistence type="predicted"/>
<evidence type="ECO:0000313" key="1">
    <source>
        <dbReference type="EMBL" id="DAF51059.1"/>
    </source>
</evidence>
<dbReference type="EMBL" id="BK032608">
    <property type="protein sequence ID" value="DAF51059.1"/>
    <property type="molecule type" value="Genomic_DNA"/>
</dbReference>
<organism evidence="1">
    <name type="scientific">Siphoviridae sp. ctFIm6</name>
    <dbReference type="NCBI Taxonomy" id="2827818"/>
    <lineage>
        <taxon>Viruses</taxon>
        <taxon>Duplodnaviria</taxon>
        <taxon>Heunggongvirae</taxon>
        <taxon>Uroviricota</taxon>
        <taxon>Caudoviricetes</taxon>
    </lineage>
</organism>
<reference evidence="1" key="1">
    <citation type="journal article" date="2021" name="Proc. Natl. Acad. Sci. U.S.A.">
        <title>A Catalog of Tens of Thousands of Viruses from Human Metagenomes Reveals Hidden Associations with Chronic Diseases.</title>
        <authorList>
            <person name="Tisza M.J."/>
            <person name="Buck C.B."/>
        </authorList>
    </citation>
    <scope>NUCLEOTIDE SEQUENCE</scope>
    <source>
        <strain evidence="1">CtFIm6</strain>
    </source>
</reference>
<accession>A0A8S5SJR2</accession>
<sequence length="30" mass="3097">MGARALYFDEQVALTAAAIAQSLTGGEKRG</sequence>
<protein>
    <submittedName>
        <fullName evidence="1">Uncharacterized protein</fullName>
    </submittedName>
</protein>